<evidence type="ECO:0000259" key="2">
    <source>
        <dbReference type="Pfam" id="PF18702"/>
    </source>
</evidence>
<name>Q741Z8_MYCPA</name>
<dbReference type="KEGG" id="mpa:MAP_0939"/>
<dbReference type="SMR" id="Q741Z8"/>
<dbReference type="InterPro" id="IPR041313">
    <property type="entry name" value="DUF5642"/>
</dbReference>
<gene>
    <name evidence="3" type="ordered locus">MAP_0939</name>
</gene>
<feature type="compositionally biased region" description="Low complexity" evidence="1">
    <location>
        <begin position="61"/>
        <end position="73"/>
    </location>
</feature>
<sequence>MTSCLHSGDGRPRLWRGRAGYGGVLCYQLLMRPFGIGPAVTTVLTLMVAGCAHPPPPKPSAAPAQSPPSNTAAVNPANIKRVVRDLPPGYEVTTGIPVAAAPKVIWGLAADARAKPPRCAVLADPGNGRDQSAQGVSGSGSGGIVDAVVVALPEPVDFPRDLLGACQQWSETAGHTTVRVRLTDGSHIDGVETLGMVADITSSVESGTEIDSRSYTFIAYLGDYYAFTTLTTDPGAAVPVLPPQFAADLLAKTVSTLRS</sequence>
<feature type="domain" description="DUF5642" evidence="2">
    <location>
        <begin position="75"/>
        <end position="258"/>
    </location>
</feature>
<evidence type="ECO:0000256" key="1">
    <source>
        <dbReference type="SAM" id="MobiDB-lite"/>
    </source>
</evidence>
<dbReference type="EMBL" id="AE016958">
    <property type="protein sequence ID" value="AAS03256.1"/>
    <property type="molecule type" value="Genomic_DNA"/>
</dbReference>
<keyword evidence="4" id="KW-1185">Reference proteome</keyword>
<feature type="region of interest" description="Disordered" evidence="1">
    <location>
        <begin position="54"/>
        <end position="73"/>
    </location>
</feature>
<dbReference type="Pfam" id="PF18702">
    <property type="entry name" value="DUF5642"/>
    <property type="match status" value="1"/>
</dbReference>
<accession>Q741Z8</accession>
<dbReference type="eggNOG" id="ENOG50322Q3">
    <property type="taxonomic scope" value="Bacteria"/>
</dbReference>
<evidence type="ECO:0000313" key="3">
    <source>
        <dbReference type="EMBL" id="AAS03256.1"/>
    </source>
</evidence>
<dbReference type="HOGENOM" id="CLU_1271153_0_0_11"/>
<dbReference type="AlphaFoldDB" id="Q741Z8"/>
<evidence type="ECO:0000313" key="4">
    <source>
        <dbReference type="Proteomes" id="UP000000580"/>
    </source>
</evidence>
<dbReference type="Proteomes" id="UP000000580">
    <property type="component" value="Chromosome"/>
</dbReference>
<reference evidence="3 4" key="1">
    <citation type="journal article" date="2005" name="Proc. Natl. Acad. Sci. U.S.A.">
        <title>The complete genome sequence of Mycobacterium avium subspecies paratuberculosis.</title>
        <authorList>
            <person name="Li L."/>
            <person name="Bannantine J.P."/>
            <person name="Zhang Q."/>
            <person name="Amonsin A."/>
            <person name="May B.J."/>
            <person name="Alt D."/>
            <person name="Banerji N."/>
            <person name="Kanjilal S."/>
            <person name="Kapur V."/>
        </authorList>
    </citation>
    <scope>NUCLEOTIDE SEQUENCE [LARGE SCALE GENOMIC DNA]</scope>
    <source>
        <strain evidence="4">ATCC BAA-968 / K-10</strain>
    </source>
</reference>
<organism evidence="3 4">
    <name type="scientific">Mycolicibacterium paratuberculosis (strain ATCC BAA-968 / K-10)</name>
    <name type="common">Mycobacterium paratuberculosis</name>
    <dbReference type="NCBI Taxonomy" id="262316"/>
    <lineage>
        <taxon>Bacteria</taxon>
        <taxon>Bacillati</taxon>
        <taxon>Actinomycetota</taxon>
        <taxon>Actinomycetes</taxon>
        <taxon>Mycobacteriales</taxon>
        <taxon>Mycobacteriaceae</taxon>
        <taxon>Mycobacterium</taxon>
        <taxon>Mycobacterium avium complex (MAC)</taxon>
    </lineage>
</organism>
<protein>
    <recommendedName>
        <fullName evidence="2">DUF5642 domain-containing protein</fullName>
    </recommendedName>
</protein>
<proteinExistence type="predicted"/>
<dbReference type="STRING" id="262316.MAP_0939"/>